<feature type="non-terminal residue" evidence="2">
    <location>
        <position position="246"/>
    </location>
</feature>
<name>A0A382LJE1_9ZZZZ</name>
<dbReference type="InterPro" id="IPR036291">
    <property type="entry name" value="NAD(P)-bd_dom_sf"/>
</dbReference>
<reference evidence="2" key="1">
    <citation type="submission" date="2018-05" db="EMBL/GenBank/DDBJ databases">
        <authorList>
            <person name="Lanie J.A."/>
            <person name="Ng W.-L."/>
            <person name="Kazmierczak K.M."/>
            <person name="Andrzejewski T.M."/>
            <person name="Davidsen T.M."/>
            <person name="Wayne K.J."/>
            <person name="Tettelin H."/>
            <person name="Glass J.I."/>
            <person name="Rusch D."/>
            <person name="Podicherti R."/>
            <person name="Tsui H.-C.T."/>
            <person name="Winkler M.E."/>
        </authorList>
    </citation>
    <scope>NUCLEOTIDE SEQUENCE</scope>
</reference>
<proteinExistence type="inferred from homology"/>
<gene>
    <name evidence="2" type="ORF">METZ01_LOCUS289560</name>
</gene>
<dbReference type="SUPFAM" id="SSF51735">
    <property type="entry name" value="NAD(P)-binding Rossmann-fold domains"/>
    <property type="match status" value="1"/>
</dbReference>
<dbReference type="PRINTS" id="PR00081">
    <property type="entry name" value="GDHRDH"/>
</dbReference>
<evidence type="ECO:0000313" key="2">
    <source>
        <dbReference type="EMBL" id="SVC36706.1"/>
    </source>
</evidence>
<evidence type="ECO:0000256" key="1">
    <source>
        <dbReference type="ARBA" id="ARBA00006484"/>
    </source>
</evidence>
<protein>
    <recommendedName>
        <fullName evidence="3">Short-chain dehydrogenase</fullName>
    </recommendedName>
</protein>
<dbReference type="PANTHER" id="PTHR42879">
    <property type="entry name" value="3-OXOACYL-(ACYL-CARRIER-PROTEIN) REDUCTASE"/>
    <property type="match status" value="1"/>
</dbReference>
<dbReference type="InterPro" id="IPR050259">
    <property type="entry name" value="SDR"/>
</dbReference>
<dbReference type="Gene3D" id="3.40.50.720">
    <property type="entry name" value="NAD(P)-binding Rossmann-like Domain"/>
    <property type="match status" value="1"/>
</dbReference>
<dbReference type="Pfam" id="PF00106">
    <property type="entry name" value="adh_short"/>
    <property type="match status" value="1"/>
</dbReference>
<dbReference type="EMBL" id="UINC01087386">
    <property type="protein sequence ID" value="SVC36706.1"/>
    <property type="molecule type" value="Genomic_DNA"/>
</dbReference>
<dbReference type="PANTHER" id="PTHR42879:SF6">
    <property type="entry name" value="NADPH-DEPENDENT REDUCTASE BACG"/>
    <property type="match status" value="1"/>
</dbReference>
<dbReference type="AlphaFoldDB" id="A0A382LJE1"/>
<evidence type="ECO:0008006" key="3">
    <source>
        <dbReference type="Google" id="ProtNLM"/>
    </source>
</evidence>
<organism evidence="2">
    <name type="scientific">marine metagenome</name>
    <dbReference type="NCBI Taxonomy" id="408172"/>
    <lineage>
        <taxon>unclassified sequences</taxon>
        <taxon>metagenomes</taxon>
        <taxon>ecological metagenomes</taxon>
    </lineage>
</organism>
<dbReference type="InterPro" id="IPR002347">
    <property type="entry name" value="SDR_fam"/>
</dbReference>
<sequence>MGNNLTTSLSGLNALVCGSTSGIGLATAQEFAESSANVTLFARNEEKLKHTLSSLQNSNGQKHQYLAGDFNSPDTIQEIVESHIASGAKYHILINNTGGPTGGPIIDTVPSEFIKGFNRHLVCNQILVQALLAGMKDYNYGRIINIISTSVKEPIPGLGVSNTIRGAVASWAKTLSIEVAQGGITVNNILPGFTDTDRLSSLIQEKSKSQGKSENDIALDMKKQVPLGRFGLPQETAKAIAFLASP</sequence>
<accession>A0A382LJE1</accession>
<comment type="similarity">
    <text evidence="1">Belongs to the short-chain dehydrogenases/reductases (SDR) family.</text>
</comment>